<evidence type="ECO:0000313" key="4">
    <source>
        <dbReference type="Proteomes" id="UP000068210"/>
    </source>
</evidence>
<dbReference type="Gene3D" id="3.10.450.40">
    <property type="match status" value="1"/>
</dbReference>
<dbReference type="InterPro" id="IPR025711">
    <property type="entry name" value="PepSY"/>
</dbReference>
<organism evidence="3 4">
    <name type="scientific">Azotobacter chroococcum NCIMB 8003</name>
    <dbReference type="NCBI Taxonomy" id="1328314"/>
    <lineage>
        <taxon>Bacteria</taxon>
        <taxon>Pseudomonadati</taxon>
        <taxon>Pseudomonadota</taxon>
        <taxon>Gammaproteobacteria</taxon>
        <taxon>Pseudomonadales</taxon>
        <taxon>Pseudomonadaceae</taxon>
        <taxon>Azotobacter</taxon>
    </lineage>
</organism>
<dbReference type="KEGG" id="acx:Achr_19190"/>
<dbReference type="EMBL" id="CP010415">
    <property type="protein sequence ID" value="AJE21374.1"/>
    <property type="molecule type" value="Genomic_DNA"/>
</dbReference>
<feature type="chain" id="PRO_5002173237" evidence="1">
    <location>
        <begin position="27"/>
        <end position="106"/>
    </location>
</feature>
<evidence type="ECO:0000256" key="1">
    <source>
        <dbReference type="SAM" id="SignalP"/>
    </source>
</evidence>
<feature type="domain" description="PepSY" evidence="2">
    <location>
        <begin position="45"/>
        <end position="103"/>
    </location>
</feature>
<name>A0A0C4WLY0_9GAMM</name>
<protein>
    <submittedName>
        <fullName evidence="3">Peptidase M4, thermolysin propeptide</fullName>
    </submittedName>
</protein>
<dbReference type="STRING" id="1328314.Achr_19190"/>
<reference evidence="3 4" key="1">
    <citation type="journal article" date="2015" name="PLoS ONE">
        <title>Azotobacter Genomes: The Genome of Azotobacter chroococcum NCIMB 8003 (ATCC 4412).</title>
        <authorList>
            <person name="Robson R.L."/>
            <person name="Jones R."/>
            <person name="Robson R.M."/>
            <person name="Schwartz A."/>
            <person name="Richardson T.H."/>
        </authorList>
    </citation>
    <scope>NUCLEOTIDE SEQUENCE [LARGE SCALE GENOMIC DNA]</scope>
    <source>
        <strain evidence="3 4">NCIMB 8003</strain>
    </source>
</reference>
<evidence type="ECO:0000259" key="2">
    <source>
        <dbReference type="Pfam" id="PF03413"/>
    </source>
</evidence>
<feature type="signal peptide" evidence="1">
    <location>
        <begin position="1"/>
        <end position="26"/>
    </location>
</feature>
<dbReference type="Proteomes" id="UP000068210">
    <property type="component" value="Chromosome"/>
</dbReference>
<gene>
    <name evidence="3" type="ORF">Achr_19190</name>
</gene>
<proteinExistence type="predicted"/>
<dbReference type="Pfam" id="PF03413">
    <property type="entry name" value="PepSY"/>
    <property type="match status" value="1"/>
</dbReference>
<keyword evidence="1" id="KW-0732">Signal</keyword>
<dbReference type="AlphaFoldDB" id="A0A0C4WLY0"/>
<sequence length="106" mass="11705">MMRSRARFGAGGLVLLSALCLPSASARDLDQDQALRLRQAGVIQPLEQLVRSALARYPGARLLEAELEEEHGVYVYEVELLTAGGVVRELELDARDGRILKDEEDD</sequence>
<accession>A0A0C4WLY0</accession>
<evidence type="ECO:0000313" key="3">
    <source>
        <dbReference type="EMBL" id="AJE21374.1"/>
    </source>
</evidence>
<keyword evidence="4" id="KW-1185">Reference proteome</keyword>
<dbReference type="HOGENOM" id="CLU_143489_5_0_6"/>